<dbReference type="WBParaSite" id="HPBE_0002170101-mRNA-1">
    <property type="protein sequence ID" value="HPBE_0002170101-mRNA-1"/>
    <property type="gene ID" value="HPBE_0002170101"/>
</dbReference>
<dbReference type="InterPro" id="IPR011990">
    <property type="entry name" value="TPR-like_helical_dom_sf"/>
</dbReference>
<evidence type="ECO:0000256" key="1">
    <source>
        <dbReference type="SAM" id="Phobius"/>
    </source>
</evidence>
<sequence length="117" mass="12965">LSTTQTTKITHKNLEGRCVNTFYAPSALYYLRHLSLARSLKDYAGIARAYNSLAAVYTNMGEFSKAAYFLACNRALGKEVSTAVTINAFLTMSVFFIILSALHSCMTMISFMEHSLS</sequence>
<feature type="transmembrane region" description="Helical" evidence="1">
    <location>
        <begin position="88"/>
        <end position="112"/>
    </location>
</feature>
<evidence type="ECO:0000313" key="2">
    <source>
        <dbReference type="Proteomes" id="UP000050761"/>
    </source>
</evidence>
<dbReference type="Proteomes" id="UP000050761">
    <property type="component" value="Unassembled WGS sequence"/>
</dbReference>
<evidence type="ECO:0000313" key="3">
    <source>
        <dbReference type="WBParaSite" id="HPBE_0002170101-mRNA-1"/>
    </source>
</evidence>
<dbReference type="Gene3D" id="1.25.40.10">
    <property type="entry name" value="Tetratricopeptide repeat domain"/>
    <property type="match status" value="1"/>
</dbReference>
<organism evidence="2 3">
    <name type="scientific">Heligmosomoides polygyrus</name>
    <name type="common">Parasitic roundworm</name>
    <dbReference type="NCBI Taxonomy" id="6339"/>
    <lineage>
        <taxon>Eukaryota</taxon>
        <taxon>Metazoa</taxon>
        <taxon>Ecdysozoa</taxon>
        <taxon>Nematoda</taxon>
        <taxon>Chromadorea</taxon>
        <taxon>Rhabditida</taxon>
        <taxon>Rhabditina</taxon>
        <taxon>Rhabditomorpha</taxon>
        <taxon>Strongyloidea</taxon>
        <taxon>Heligmosomidae</taxon>
        <taxon>Heligmosomoides</taxon>
    </lineage>
</organism>
<keyword evidence="2" id="KW-1185">Reference proteome</keyword>
<accession>A0A183GGS1</accession>
<dbReference type="AlphaFoldDB" id="A0A183GGS1"/>
<name>A0A183GGS1_HELPZ</name>
<proteinExistence type="predicted"/>
<protein>
    <submittedName>
        <fullName evidence="3">TPR_REGION domain-containing protein</fullName>
    </submittedName>
</protein>
<keyword evidence="1" id="KW-1133">Transmembrane helix</keyword>
<keyword evidence="1" id="KW-0812">Transmembrane</keyword>
<keyword evidence="1" id="KW-0472">Membrane</keyword>
<reference evidence="3" key="1">
    <citation type="submission" date="2019-09" db="UniProtKB">
        <authorList>
            <consortium name="WormBaseParasite"/>
        </authorList>
    </citation>
    <scope>IDENTIFICATION</scope>
</reference>